<dbReference type="PANTHER" id="PTHR30273">
    <property type="entry name" value="PERIPLASMIC SIGNAL SENSOR AND SIGMA FACTOR ACTIVATOR FECR-RELATED"/>
    <property type="match status" value="1"/>
</dbReference>
<dbReference type="GO" id="GO:0016989">
    <property type="term" value="F:sigma factor antagonist activity"/>
    <property type="evidence" value="ECO:0007669"/>
    <property type="project" value="TreeGrafter"/>
</dbReference>
<dbReference type="Pfam" id="PF16220">
    <property type="entry name" value="DUF4880"/>
    <property type="match status" value="1"/>
</dbReference>
<dbReference type="Gene3D" id="2.60.120.1440">
    <property type="match status" value="1"/>
</dbReference>
<evidence type="ECO:0000259" key="2">
    <source>
        <dbReference type="Pfam" id="PF04773"/>
    </source>
</evidence>
<dbReference type="RefSeq" id="WP_320203407.1">
    <property type="nucleotide sequence ID" value="NZ_CP192782.1"/>
</dbReference>
<dbReference type="InterPro" id="IPR032623">
    <property type="entry name" value="FecR_N"/>
</dbReference>
<dbReference type="InterPro" id="IPR012373">
    <property type="entry name" value="Ferrdict_sens_TM"/>
</dbReference>
<gene>
    <name evidence="4" type="ORF">RMR22_21740</name>
</gene>
<evidence type="ECO:0000256" key="1">
    <source>
        <dbReference type="SAM" id="MobiDB-lite"/>
    </source>
</evidence>
<proteinExistence type="predicted"/>
<dbReference type="PIRSF" id="PIRSF018266">
    <property type="entry name" value="FecR"/>
    <property type="match status" value="1"/>
</dbReference>
<feature type="domain" description="FecR protein" evidence="2">
    <location>
        <begin position="133"/>
        <end position="224"/>
    </location>
</feature>
<dbReference type="EMBL" id="JAVRAF010000011">
    <property type="protein sequence ID" value="MDX8304885.1"/>
    <property type="molecule type" value="Genomic_DNA"/>
</dbReference>
<feature type="compositionally biased region" description="Polar residues" evidence="1">
    <location>
        <begin position="81"/>
        <end position="90"/>
    </location>
</feature>
<evidence type="ECO:0000259" key="3">
    <source>
        <dbReference type="Pfam" id="PF16220"/>
    </source>
</evidence>
<protein>
    <submittedName>
        <fullName evidence="4">FecR domain-containing protein</fullName>
    </submittedName>
</protein>
<organism evidence="4">
    <name type="scientific">Agrobacterium rosae</name>
    <dbReference type="NCBI Taxonomy" id="1972867"/>
    <lineage>
        <taxon>Bacteria</taxon>
        <taxon>Pseudomonadati</taxon>
        <taxon>Pseudomonadota</taxon>
        <taxon>Alphaproteobacteria</taxon>
        <taxon>Hyphomicrobiales</taxon>
        <taxon>Rhizobiaceae</taxon>
        <taxon>Rhizobium/Agrobacterium group</taxon>
        <taxon>Agrobacterium</taxon>
    </lineage>
</organism>
<dbReference type="AlphaFoldDB" id="A0AAW9FPX4"/>
<feature type="domain" description="FecR N-terminal" evidence="3">
    <location>
        <begin position="22"/>
        <end position="64"/>
    </location>
</feature>
<dbReference type="InterPro" id="IPR006860">
    <property type="entry name" value="FecR"/>
</dbReference>
<sequence length="339" mass="37154">MVSMNDTLSEEENYKHSDPVTDQALEWFIIIHAGGPPSAAEREAFQEWLAACPNHAEALERVKNLWSCPETLVVSKKLQDANETVPSTSNKPKDPTNDAGVRRRYALAAVASIVMVAGTSQMILAFNGSPKADFTTQVGQISTVKLPDGTTMQLNSDSAVALDFSATKRGVRIIQGEAWFDVVHNQSVPFRVTGQFTTTTVVGTAFDVRLGKNDDTVTLERGSVYLAHQRENIRPVYLAPGQTARATDQHISDPLPTDKDEALAWREGRIVFTEKPLRQALDEISRYWNSQVFVLNRSILDIPVSGNYRVDSAKEALNGIVSAVGGKVTYLPGGITIIR</sequence>
<name>A0AAW9FPX4_9HYPH</name>
<comment type="caution">
    <text evidence="4">The sequence shown here is derived from an EMBL/GenBank/DDBJ whole genome shotgun (WGS) entry which is preliminary data.</text>
</comment>
<feature type="region of interest" description="Disordered" evidence="1">
    <location>
        <begin position="79"/>
        <end position="99"/>
    </location>
</feature>
<evidence type="ECO:0000313" key="4">
    <source>
        <dbReference type="EMBL" id="MDX8304885.1"/>
    </source>
</evidence>
<dbReference type="Pfam" id="PF04773">
    <property type="entry name" value="FecR"/>
    <property type="match status" value="1"/>
</dbReference>
<accession>A0AAW9FPX4</accession>
<dbReference type="Gene3D" id="3.55.50.30">
    <property type="match status" value="1"/>
</dbReference>
<dbReference type="PANTHER" id="PTHR30273:SF2">
    <property type="entry name" value="PROTEIN FECR"/>
    <property type="match status" value="1"/>
</dbReference>
<reference evidence="4" key="1">
    <citation type="journal article" date="2023" name="Phytobiomes J">
        <title>Deciphering the key players within the bacterial microbiota associated with aerial crown gall tumors on rhododendron: Insights into the gallobiome.</title>
        <authorList>
            <person name="Kuzmanovic N."/>
            <person name="Nesme J."/>
            <person name="Wolf J."/>
            <person name="Neumann-Schaal M."/>
            <person name="Petersen J."/>
            <person name="Fernandez-Gnecco G."/>
            <person name="Sproeer C."/>
            <person name="Bunk B."/>
            <person name="Overmann J."/>
            <person name="Sorensen S.J."/>
            <person name="Idczak E."/>
            <person name="Smalla K."/>
        </authorList>
    </citation>
    <scope>NUCLEOTIDE SEQUENCE</scope>
    <source>
        <strain evidence="4">Rho-11.1</strain>
    </source>
</reference>